<evidence type="ECO:0000259" key="3">
    <source>
        <dbReference type="Pfam" id="PF13614"/>
    </source>
</evidence>
<dbReference type="InterPro" id="IPR027417">
    <property type="entry name" value="P-loop_NTPase"/>
</dbReference>
<dbReference type="PANTHER" id="PTHR13696">
    <property type="entry name" value="P-LOOP CONTAINING NUCLEOSIDE TRIPHOSPHATE HYDROLASE"/>
    <property type="match status" value="1"/>
</dbReference>
<dbReference type="CDD" id="cd02042">
    <property type="entry name" value="ParAB_family"/>
    <property type="match status" value="1"/>
</dbReference>
<dbReference type="InterPro" id="IPR050678">
    <property type="entry name" value="DNA_Partitioning_ATPase"/>
</dbReference>
<dbReference type="EMBL" id="DVNO01000034">
    <property type="protein sequence ID" value="HIU65745.1"/>
    <property type="molecule type" value="Genomic_DNA"/>
</dbReference>
<sequence length="256" mass="27940">MVEIIAFANQKGGVGKTTTAINIGASLATIKKKVLLIDLDPQGNAGTGLGFVRASHPQSVYGVIMGTANAADNILSTAIPGLHIMPSSMALSGAEVDLLDMENREYRLRDALMPLYEYYDYILLDCPPAMGFLTLNALTTANNVIIPLQCEFYALEGISHLVRSIGEIKNKWNPELEILGVLLTMYDKRYGITKVVEEDVRKTFGDAVFQTVIPRNIRVSEAPSHGKPALFYDFNSSGAQAYLRVATEVVQKLQGE</sequence>
<comment type="caution">
    <text evidence="4">The sequence shown here is derived from an EMBL/GenBank/DDBJ whole genome shotgun (WGS) entry which is preliminary data.</text>
</comment>
<evidence type="ECO:0000256" key="2">
    <source>
        <dbReference type="ARBA" id="ARBA00074747"/>
    </source>
</evidence>
<accession>A0A9D1MSX5</accession>
<evidence type="ECO:0000313" key="4">
    <source>
        <dbReference type="EMBL" id="HIU65745.1"/>
    </source>
</evidence>
<dbReference type="Pfam" id="PF13614">
    <property type="entry name" value="AAA_31"/>
    <property type="match status" value="1"/>
</dbReference>
<evidence type="ECO:0000256" key="1">
    <source>
        <dbReference type="ARBA" id="ARBA00057242"/>
    </source>
</evidence>
<dbReference type="InterPro" id="IPR025669">
    <property type="entry name" value="AAA_dom"/>
</dbReference>
<dbReference type="AlphaFoldDB" id="A0A9D1MSX5"/>
<dbReference type="Proteomes" id="UP000824142">
    <property type="component" value="Unassembled WGS sequence"/>
</dbReference>
<reference evidence="4" key="2">
    <citation type="journal article" date="2021" name="PeerJ">
        <title>Extensive microbial diversity within the chicken gut microbiome revealed by metagenomics and culture.</title>
        <authorList>
            <person name="Gilroy R."/>
            <person name="Ravi A."/>
            <person name="Getino M."/>
            <person name="Pursley I."/>
            <person name="Horton D.L."/>
            <person name="Alikhan N.F."/>
            <person name="Baker D."/>
            <person name="Gharbi K."/>
            <person name="Hall N."/>
            <person name="Watson M."/>
            <person name="Adriaenssens E.M."/>
            <person name="Foster-Nyarko E."/>
            <person name="Jarju S."/>
            <person name="Secka A."/>
            <person name="Antonio M."/>
            <person name="Oren A."/>
            <person name="Chaudhuri R.R."/>
            <person name="La Ragione R."/>
            <person name="Hildebrand F."/>
            <person name="Pallen M.J."/>
        </authorList>
    </citation>
    <scope>NUCLEOTIDE SEQUENCE</scope>
    <source>
        <strain evidence="4">CHK136-897</strain>
    </source>
</reference>
<reference evidence="4" key="1">
    <citation type="submission" date="2020-10" db="EMBL/GenBank/DDBJ databases">
        <authorList>
            <person name="Gilroy R."/>
        </authorList>
    </citation>
    <scope>NUCLEOTIDE SEQUENCE</scope>
    <source>
        <strain evidence="4">CHK136-897</strain>
    </source>
</reference>
<feature type="domain" description="AAA" evidence="3">
    <location>
        <begin position="3"/>
        <end position="178"/>
    </location>
</feature>
<dbReference type="PANTHER" id="PTHR13696:SF52">
    <property type="entry name" value="PARA FAMILY PROTEIN CT_582"/>
    <property type="match status" value="1"/>
</dbReference>
<comment type="function">
    <text evidence="1">Involved in chromosome partition. Localize to both poles of the predivisional cell following completion of DNA replication.</text>
</comment>
<gene>
    <name evidence="4" type="ORF">IAC63_03870</name>
</gene>
<dbReference type="FunFam" id="3.40.50.300:FF:000285">
    <property type="entry name" value="Sporulation initiation inhibitor Soj"/>
    <property type="match status" value="1"/>
</dbReference>
<protein>
    <recommendedName>
        <fullName evidence="2">Chromosome partitioning protein ParA</fullName>
    </recommendedName>
</protein>
<organism evidence="4 5">
    <name type="scientific">Candidatus Enterousia avicola</name>
    <dbReference type="NCBI Taxonomy" id="2840787"/>
    <lineage>
        <taxon>Bacteria</taxon>
        <taxon>Pseudomonadati</taxon>
        <taxon>Pseudomonadota</taxon>
        <taxon>Alphaproteobacteria</taxon>
        <taxon>Candidatus Enterousia</taxon>
    </lineage>
</organism>
<evidence type="ECO:0000313" key="5">
    <source>
        <dbReference type="Proteomes" id="UP000824142"/>
    </source>
</evidence>
<dbReference type="SUPFAM" id="SSF52540">
    <property type="entry name" value="P-loop containing nucleoside triphosphate hydrolases"/>
    <property type="match status" value="1"/>
</dbReference>
<name>A0A9D1MSX5_9PROT</name>
<proteinExistence type="predicted"/>
<dbReference type="Gene3D" id="3.40.50.300">
    <property type="entry name" value="P-loop containing nucleotide triphosphate hydrolases"/>
    <property type="match status" value="1"/>
</dbReference>